<feature type="region of interest" description="Disordered" evidence="1">
    <location>
        <begin position="397"/>
        <end position="424"/>
    </location>
</feature>
<accession>A0ABR3ER79</accession>
<dbReference type="Proteomes" id="UP001465976">
    <property type="component" value="Unassembled WGS sequence"/>
</dbReference>
<feature type="compositionally biased region" description="Basic and acidic residues" evidence="1">
    <location>
        <begin position="397"/>
        <end position="415"/>
    </location>
</feature>
<dbReference type="Pfam" id="PF07714">
    <property type="entry name" value="PK_Tyr_Ser-Thr"/>
    <property type="match status" value="1"/>
</dbReference>
<dbReference type="InterPro" id="IPR011009">
    <property type="entry name" value="Kinase-like_dom_sf"/>
</dbReference>
<dbReference type="Gene3D" id="1.10.510.10">
    <property type="entry name" value="Transferase(Phosphotransferase) domain 1"/>
    <property type="match status" value="1"/>
</dbReference>
<evidence type="ECO:0000313" key="3">
    <source>
        <dbReference type="EMBL" id="KAL0565408.1"/>
    </source>
</evidence>
<sequence>MALNLENPDDVKRELDNLQRILTDPTERESLLELKGDEAQRELDMLQLVMFRLSKNSGRAPRCLIIQNIKRCGDRAFGGGGFGDVWKGEIGESGSDRIECAIKVARWYRSLDGEEGYKATVKTHVREAILWRQLKHPNLLPFLGMYYLDDSMKDICLVSPFIANGNLYQFLKSTRPEEVDGHTLMFDIASGIEYLHDEDIVHGDLKELNILVREGFRACICDFGLSRLTMTHGLGPTLSCWAGTPGPYTAPEILLGRLSTKETDVYAFGTLCYGILRELYSLSDSDITAERGQTPPPPRPSSLPEDEDHVWLLLHECWRQEPSARPTAADIILRILPEDVQVAAAPHWDESLYTTVRNNVDFHPLYASMVTSQSLSDAGQVILASSAVDDFDRVSYPEGAKRPKAETNNHIREGDNLSSKSWRKHTHKELKKPPYAVCHCVNLPHAQSFAPQIFRFIVRDIDLKCTIRAIVLCKRTDGFQHETLIPIISLPGEPAEALAFLERAGPWPGWSFQASLHNSVESSALLLPLPDPVQAQTPHRDTISRDIITLLPKSSVYWRYHKSPEHSYPPFHKLPRIIKNSSTSSPSPDTFVEDSQSIRSKGSARRFVKGLRRQRGSSEVQLSPNSEADHAFIYAIVFSETDPNPPTVLDLTIVMNVVSDYRPDFDLVQHNCFFFAAAICKVMKRQFGGKKVRNGEFHELPPPPFDADSPPCSVELKAAGLRPLQILREDGARFNTMVDALVSEFEEKRKAHPTIVRRDKLGQVNAEQRELDTKQRRIDESGEIRRDMTELQRQQLGSCAS</sequence>
<organism evidence="3 4">
    <name type="scientific">Marasmius crinis-equi</name>
    <dbReference type="NCBI Taxonomy" id="585013"/>
    <lineage>
        <taxon>Eukaryota</taxon>
        <taxon>Fungi</taxon>
        <taxon>Dikarya</taxon>
        <taxon>Basidiomycota</taxon>
        <taxon>Agaricomycotina</taxon>
        <taxon>Agaricomycetes</taxon>
        <taxon>Agaricomycetidae</taxon>
        <taxon>Agaricales</taxon>
        <taxon>Marasmiineae</taxon>
        <taxon>Marasmiaceae</taxon>
        <taxon>Marasmius</taxon>
    </lineage>
</organism>
<dbReference type="InterPro" id="IPR001245">
    <property type="entry name" value="Ser-Thr/Tyr_kinase_cat_dom"/>
</dbReference>
<comment type="caution">
    <text evidence="3">The sequence shown here is derived from an EMBL/GenBank/DDBJ whole genome shotgun (WGS) entry which is preliminary data.</text>
</comment>
<dbReference type="PROSITE" id="PS00108">
    <property type="entry name" value="PROTEIN_KINASE_ST"/>
    <property type="match status" value="1"/>
</dbReference>
<keyword evidence="4" id="KW-1185">Reference proteome</keyword>
<feature type="compositionally biased region" description="Basic and acidic residues" evidence="1">
    <location>
        <begin position="767"/>
        <end position="790"/>
    </location>
</feature>
<dbReference type="InterPro" id="IPR051681">
    <property type="entry name" value="Ser/Thr_Kinases-Pseudokinases"/>
</dbReference>
<protein>
    <recommendedName>
        <fullName evidence="2">Protein kinase domain-containing protein</fullName>
    </recommendedName>
</protein>
<gene>
    <name evidence="3" type="ORF">V5O48_016616</name>
</gene>
<dbReference type="EMBL" id="JBAHYK010002280">
    <property type="protein sequence ID" value="KAL0565408.1"/>
    <property type="molecule type" value="Genomic_DNA"/>
</dbReference>
<feature type="non-terminal residue" evidence="3">
    <location>
        <position position="801"/>
    </location>
</feature>
<dbReference type="SMART" id="SM00220">
    <property type="entry name" value="S_TKc"/>
    <property type="match status" value="1"/>
</dbReference>
<evidence type="ECO:0000256" key="1">
    <source>
        <dbReference type="SAM" id="MobiDB-lite"/>
    </source>
</evidence>
<dbReference type="InterPro" id="IPR000719">
    <property type="entry name" value="Prot_kinase_dom"/>
</dbReference>
<feature type="compositionally biased region" description="Polar residues" evidence="1">
    <location>
        <begin position="791"/>
        <end position="801"/>
    </location>
</feature>
<dbReference type="PANTHER" id="PTHR44329">
    <property type="entry name" value="SERINE/THREONINE-PROTEIN KINASE TNNI3K-RELATED"/>
    <property type="match status" value="1"/>
</dbReference>
<dbReference type="InterPro" id="IPR008271">
    <property type="entry name" value="Ser/Thr_kinase_AS"/>
</dbReference>
<proteinExistence type="predicted"/>
<dbReference type="PROSITE" id="PS50011">
    <property type="entry name" value="PROTEIN_KINASE_DOM"/>
    <property type="match status" value="1"/>
</dbReference>
<evidence type="ECO:0000313" key="4">
    <source>
        <dbReference type="Proteomes" id="UP001465976"/>
    </source>
</evidence>
<name>A0ABR3ER79_9AGAR</name>
<reference evidence="3 4" key="1">
    <citation type="submission" date="2024-02" db="EMBL/GenBank/DDBJ databases">
        <title>A draft genome for the cacao thread blight pathogen Marasmius crinis-equi.</title>
        <authorList>
            <person name="Cohen S.P."/>
            <person name="Baruah I.K."/>
            <person name="Amoako-Attah I."/>
            <person name="Bukari Y."/>
            <person name="Meinhardt L.W."/>
            <person name="Bailey B.A."/>
        </authorList>
    </citation>
    <scope>NUCLEOTIDE SEQUENCE [LARGE SCALE GENOMIC DNA]</scope>
    <source>
        <strain evidence="3 4">GH-76</strain>
    </source>
</reference>
<feature type="domain" description="Protein kinase" evidence="2">
    <location>
        <begin position="71"/>
        <end position="366"/>
    </location>
</feature>
<feature type="region of interest" description="Disordered" evidence="1">
    <location>
        <begin position="767"/>
        <end position="801"/>
    </location>
</feature>
<evidence type="ECO:0000259" key="2">
    <source>
        <dbReference type="PROSITE" id="PS50011"/>
    </source>
</evidence>
<dbReference type="SUPFAM" id="SSF56112">
    <property type="entry name" value="Protein kinase-like (PK-like)"/>
    <property type="match status" value="1"/>
</dbReference>